<dbReference type="EMBL" id="CZAI01000021">
    <property type="protein sequence ID" value="CUQ24933.1"/>
    <property type="molecule type" value="Genomic_DNA"/>
</dbReference>
<dbReference type="Proteomes" id="UP000095657">
    <property type="component" value="Unassembled WGS sequence"/>
</dbReference>
<gene>
    <name evidence="1" type="ORF">ERS852494_04443</name>
</gene>
<evidence type="ECO:0000313" key="2">
    <source>
        <dbReference type="Proteomes" id="UP000095657"/>
    </source>
</evidence>
<dbReference type="RefSeq" id="WP_022042750.1">
    <property type="nucleotide sequence ID" value="NZ_CAXSUM010000030.1"/>
</dbReference>
<name>A0A174UR36_9BACE</name>
<accession>A0A174UR36</accession>
<organism evidence="1 2">
    <name type="scientific">Bacteroides caccae</name>
    <dbReference type="NCBI Taxonomy" id="47678"/>
    <lineage>
        <taxon>Bacteria</taxon>
        <taxon>Pseudomonadati</taxon>
        <taxon>Bacteroidota</taxon>
        <taxon>Bacteroidia</taxon>
        <taxon>Bacteroidales</taxon>
        <taxon>Bacteroidaceae</taxon>
        <taxon>Bacteroides</taxon>
    </lineage>
</organism>
<dbReference type="AlphaFoldDB" id="A0A174UR36"/>
<protein>
    <submittedName>
        <fullName evidence="1">Uncharacterized protein</fullName>
    </submittedName>
</protein>
<sequence>MVEANEEGKQVEQEYGYHSYIQPGEYIAKLEGRTWYGKHNCMGLCCYFHTKEGEQLALYAFRTRWAPYIYTTKKRKYDFHPSGEIKDGSWWRCTVGICKSSGRSTWIKAEPIEEKELEELEVLSSKERNNKKESE</sequence>
<proteinExistence type="predicted"/>
<evidence type="ECO:0000313" key="1">
    <source>
        <dbReference type="EMBL" id="CUQ24933.1"/>
    </source>
</evidence>
<reference evidence="1 2" key="1">
    <citation type="submission" date="2015-09" db="EMBL/GenBank/DDBJ databases">
        <authorList>
            <consortium name="Pathogen Informatics"/>
        </authorList>
    </citation>
    <scope>NUCLEOTIDE SEQUENCE [LARGE SCALE GENOMIC DNA]</scope>
    <source>
        <strain evidence="1 2">2789STDY5834880</strain>
    </source>
</reference>
<dbReference type="STRING" id="47678.ERS852494_04443"/>